<dbReference type="EMBL" id="CP043839">
    <property type="protein sequence ID" value="WOF11499.1"/>
    <property type="molecule type" value="Genomic_DNA"/>
</dbReference>
<feature type="chain" id="PRO_5030753103" description="DUF4843 domain-containing protein" evidence="1">
    <location>
        <begin position="24"/>
        <end position="314"/>
    </location>
</feature>
<accession>A0A7X5YFT2</accession>
<proteinExistence type="predicted"/>
<evidence type="ECO:0000313" key="4">
    <source>
        <dbReference type="Proteomes" id="UP000576368"/>
    </source>
</evidence>
<dbReference type="PROSITE" id="PS51257">
    <property type="entry name" value="PROKAR_LIPOPROTEIN"/>
    <property type="match status" value="1"/>
</dbReference>
<evidence type="ECO:0008006" key="6">
    <source>
        <dbReference type="Google" id="ProtNLM"/>
    </source>
</evidence>
<dbReference type="AlphaFoldDB" id="A0A7X5YFT2"/>
<gene>
    <name evidence="3" type="ORF">F1644_04075</name>
    <name evidence="2" type="ORF">GGR15_004013</name>
</gene>
<feature type="signal peptide" evidence="1">
    <location>
        <begin position="1"/>
        <end position="23"/>
    </location>
</feature>
<evidence type="ECO:0000256" key="1">
    <source>
        <dbReference type="SAM" id="SignalP"/>
    </source>
</evidence>
<dbReference type="RefSeq" id="WP_118302030.1">
    <property type="nucleotide sequence ID" value="NZ_BMPA01000016.1"/>
</dbReference>
<evidence type="ECO:0000313" key="2">
    <source>
        <dbReference type="EMBL" id="NJC20365.1"/>
    </source>
</evidence>
<keyword evidence="5" id="KW-1185">Reference proteome</keyword>
<keyword evidence="1" id="KW-0732">Signal</keyword>
<evidence type="ECO:0000313" key="3">
    <source>
        <dbReference type="EMBL" id="WOF11499.1"/>
    </source>
</evidence>
<protein>
    <recommendedName>
        <fullName evidence="6">DUF4843 domain-containing protein</fullName>
    </recommendedName>
</protein>
<reference evidence="2 4" key="2">
    <citation type="submission" date="2020-03" db="EMBL/GenBank/DDBJ databases">
        <title>Genomic Encyclopedia of Type Strains, Phase IV (KMG-IV): sequencing the most valuable type-strain genomes for metagenomic binning, comparative biology and taxonomic classification.</title>
        <authorList>
            <person name="Goeker M."/>
        </authorList>
    </citation>
    <scope>NUCLEOTIDE SEQUENCE [LARGE SCALE GENOMIC DNA]</scope>
    <source>
        <strain evidence="2 4">DSM 105722</strain>
    </source>
</reference>
<reference evidence="3 5" key="1">
    <citation type="submission" date="2019-09" db="EMBL/GenBank/DDBJ databases">
        <title>Butyricimonas paravirosa DSM 105722 (=214-4 = JCM 18677 = CCUG 65563).</title>
        <authorList>
            <person name="Le Roy T."/>
            <person name="Cani P.D."/>
        </authorList>
    </citation>
    <scope>NUCLEOTIDE SEQUENCE [LARGE SCALE GENOMIC DNA]</scope>
    <source>
        <strain evidence="3 5">DSM 105722</strain>
    </source>
</reference>
<sequence>MKKINLYILALCALFLFSCNDEDDVVISEKKENRFDLPQGNHDFDDQIVEWNNKYGTYVLYKFSNPDINYQFTSNAKYDVREEADEEGIRAAVQFLKEDFFDLYTDEVKKHLFPSKILMAGMLYTQDNYVPLWDTISDGGLDFQRGYMVRGVDHITLPHVDKDFAQRIKNPQYRKRLKLAINRTFIQFLMNPLDDVIAKIDHENIINTFGAYSLISEQSAQEGVTDPYSSKNRWYQEKDLYQLGFLEYGTYWYFWEPFYWTAPDKDDDFYSFLEFIFTQTREELYTNPLYTNYPPIKKKCDHLLETFAKHGITL</sequence>
<dbReference type="GeneID" id="86890446"/>
<organism evidence="2 4">
    <name type="scientific">Butyricimonas paravirosa</name>
    <dbReference type="NCBI Taxonomy" id="1472417"/>
    <lineage>
        <taxon>Bacteria</taxon>
        <taxon>Pseudomonadati</taxon>
        <taxon>Bacteroidota</taxon>
        <taxon>Bacteroidia</taxon>
        <taxon>Bacteroidales</taxon>
        <taxon>Odoribacteraceae</taxon>
        <taxon>Butyricimonas</taxon>
    </lineage>
</organism>
<dbReference type="Proteomes" id="UP001302374">
    <property type="component" value="Chromosome"/>
</dbReference>
<evidence type="ECO:0000313" key="5">
    <source>
        <dbReference type="Proteomes" id="UP001302374"/>
    </source>
</evidence>
<name>A0A7X5YFT2_9BACT</name>
<dbReference type="EMBL" id="JAATLI010000017">
    <property type="protein sequence ID" value="NJC20365.1"/>
    <property type="molecule type" value="Genomic_DNA"/>
</dbReference>
<dbReference type="Proteomes" id="UP000576368">
    <property type="component" value="Unassembled WGS sequence"/>
</dbReference>